<dbReference type="PANTHER" id="PTHR47571:SF1">
    <property type="entry name" value="THIOREDOXIN-LIKE 3-3"/>
    <property type="match status" value="1"/>
</dbReference>
<evidence type="ECO:0000313" key="3">
    <source>
        <dbReference type="Proteomes" id="UP000232323"/>
    </source>
</evidence>
<gene>
    <name evidence="2" type="ORF">CEUSTIGMA_g8448.t1</name>
</gene>
<name>A0A250XD54_9CHLO</name>
<accession>A0A250XD54</accession>
<organism evidence="2 3">
    <name type="scientific">Chlamydomonas eustigma</name>
    <dbReference type="NCBI Taxonomy" id="1157962"/>
    <lineage>
        <taxon>Eukaryota</taxon>
        <taxon>Viridiplantae</taxon>
        <taxon>Chlorophyta</taxon>
        <taxon>core chlorophytes</taxon>
        <taxon>Chlorophyceae</taxon>
        <taxon>CS clade</taxon>
        <taxon>Chlamydomonadales</taxon>
        <taxon>Chlamydomonadaceae</taxon>
        <taxon>Chlamydomonas</taxon>
    </lineage>
</organism>
<dbReference type="Gene3D" id="3.40.30.10">
    <property type="entry name" value="Glutaredoxin"/>
    <property type="match status" value="1"/>
</dbReference>
<dbReference type="InterPro" id="IPR013766">
    <property type="entry name" value="Thioredoxin_domain"/>
</dbReference>
<keyword evidence="3" id="KW-1185">Reference proteome</keyword>
<feature type="domain" description="Thioredoxin" evidence="1">
    <location>
        <begin position="21"/>
        <end position="143"/>
    </location>
</feature>
<dbReference type="InterPro" id="IPR036249">
    <property type="entry name" value="Thioredoxin-like_sf"/>
</dbReference>
<dbReference type="Proteomes" id="UP000232323">
    <property type="component" value="Unassembled WGS sequence"/>
</dbReference>
<protein>
    <recommendedName>
        <fullName evidence="1">Thioredoxin domain-containing protein</fullName>
    </recommendedName>
</protein>
<dbReference type="PROSITE" id="PS51352">
    <property type="entry name" value="THIOREDOXIN_2"/>
    <property type="match status" value="1"/>
</dbReference>
<proteinExistence type="predicted"/>
<dbReference type="STRING" id="1157962.A0A250XD54"/>
<evidence type="ECO:0000313" key="2">
    <source>
        <dbReference type="EMBL" id="GAX81013.1"/>
    </source>
</evidence>
<dbReference type="EMBL" id="BEGY01000059">
    <property type="protein sequence ID" value="GAX81013.1"/>
    <property type="molecule type" value="Genomic_DNA"/>
</dbReference>
<comment type="caution">
    <text evidence="2">The sequence shown here is derived from an EMBL/GenBank/DDBJ whole genome shotgun (WGS) entry which is preliminary data.</text>
</comment>
<dbReference type="PANTHER" id="PTHR47571">
    <property type="entry name" value="THIOREDOXIN-LIKE 3-3"/>
    <property type="match status" value="1"/>
</dbReference>
<dbReference type="AlphaFoldDB" id="A0A250XD54"/>
<dbReference type="OrthoDB" id="2121326at2759"/>
<dbReference type="InterPro" id="IPR044193">
    <property type="entry name" value="TRL33"/>
</dbReference>
<dbReference type="Pfam" id="PF00085">
    <property type="entry name" value="Thioredoxin"/>
    <property type="match status" value="1"/>
</dbReference>
<dbReference type="CDD" id="cd02947">
    <property type="entry name" value="TRX_family"/>
    <property type="match status" value="1"/>
</dbReference>
<sequence>MALPLPNTRNVLPPSDLEDASVLGVPLPPRKTQSHQIGPQMHGIRTDEEYDTFVESNKGKTSVVQFGSAWCVKCHEFFPTFYSLTKKYKSLPYAVAQVDTMEERAKGVKYSPTFVFLKNGKKVDEVLGKDAQKLEDHLWLHNT</sequence>
<reference evidence="2 3" key="1">
    <citation type="submission" date="2017-08" db="EMBL/GenBank/DDBJ databases">
        <title>Acidophilic green algal genome provides insights into adaptation to an acidic environment.</title>
        <authorList>
            <person name="Hirooka S."/>
            <person name="Hirose Y."/>
            <person name="Kanesaki Y."/>
            <person name="Higuchi S."/>
            <person name="Fujiwara T."/>
            <person name="Onuma R."/>
            <person name="Era A."/>
            <person name="Ohbayashi R."/>
            <person name="Uzuka A."/>
            <person name="Nozaki H."/>
            <person name="Yoshikawa H."/>
            <person name="Miyagishima S.Y."/>
        </authorList>
    </citation>
    <scope>NUCLEOTIDE SEQUENCE [LARGE SCALE GENOMIC DNA]</scope>
    <source>
        <strain evidence="2 3">NIES-2499</strain>
    </source>
</reference>
<evidence type="ECO:0000259" key="1">
    <source>
        <dbReference type="PROSITE" id="PS51352"/>
    </source>
</evidence>
<dbReference type="SUPFAM" id="SSF52833">
    <property type="entry name" value="Thioredoxin-like"/>
    <property type="match status" value="1"/>
</dbReference>